<organism evidence="4 5">
    <name type="scientific">Virgibacillus indicus</name>
    <dbReference type="NCBI Taxonomy" id="2024554"/>
    <lineage>
        <taxon>Bacteria</taxon>
        <taxon>Bacillati</taxon>
        <taxon>Bacillota</taxon>
        <taxon>Bacilli</taxon>
        <taxon>Bacillales</taxon>
        <taxon>Bacillaceae</taxon>
        <taxon>Virgibacillus</taxon>
    </lineage>
</organism>
<keyword evidence="2 4" id="KW-0067">ATP-binding</keyword>
<reference evidence="4 5" key="1">
    <citation type="submission" date="2017-08" db="EMBL/GenBank/DDBJ databases">
        <title>Virgibacillus indicus sp. nov. and Virgibacillus profoundi sp. nov, two moderately halophilic bacteria isolated from marine sediment by using the Microfluidic Streak Plate.</title>
        <authorList>
            <person name="Xu B."/>
            <person name="Hu B."/>
            <person name="Wang J."/>
            <person name="Zhu Y."/>
            <person name="Huang L."/>
            <person name="Du W."/>
            <person name="Huang Y."/>
        </authorList>
    </citation>
    <scope>NUCLEOTIDE SEQUENCE [LARGE SCALE GENOMIC DNA]</scope>
    <source>
        <strain evidence="4 5">IO3-P2-C2</strain>
    </source>
</reference>
<gene>
    <name evidence="4" type="ORF">CIL03_07750</name>
</gene>
<dbReference type="Pfam" id="PF00005">
    <property type="entry name" value="ABC_tran"/>
    <property type="match status" value="1"/>
</dbReference>
<keyword evidence="5" id="KW-1185">Reference proteome</keyword>
<evidence type="ECO:0000313" key="5">
    <source>
        <dbReference type="Proteomes" id="UP000216498"/>
    </source>
</evidence>
<dbReference type="PANTHER" id="PTHR43582">
    <property type="entry name" value="LINEARMYCIN RESISTANCE ATP-BINDING PROTEIN LNRL"/>
    <property type="match status" value="1"/>
</dbReference>
<dbReference type="EMBL" id="NPMS01000003">
    <property type="protein sequence ID" value="OZU88906.1"/>
    <property type="molecule type" value="Genomic_DNA"/>
</dbReference>
<comment type="caution">
    <text evidence="4">The sequence shown here is derived from an EMBL/GenBank/DDBJ whole genome shotgun (WGS) entry which is preliminary data.</text>
</comment>
<dbReference type="InterPro" id="IPR003439">
    <property type="entry name" value="ABC_transporter-like_ATP-bd"/>
</dbReference>
<proteinExistence type="predicted"/>
<keyword evidence="1" id="KW-0547">Nucleotide-binding</keyword>
<dbReference type="InterPro" id="IPR003593">
    <property type="entry name" value="AAA+_ATPase"/>
</dbReference>
<evidence type="ECO:0000313" key="4">
    <source>
        <dbReference type="EMBL" id="OZU88906.1"/>
    </source>
</evidence>
<dbReference type="InterPro" id="IPR017871">
    <property type="entry name" value="ABC_transporter-like_CS"/>
</dbReference>
<dbReference type="OrthoDB" id="9804819at2"/>
<dbReference type="Proteomes" id="UP000216498">
    <property type="component" value="Unassembled WGS sequence"/>
</dbReference>
<protein>
    <submittedName>
        <fullName evidence="4">ABC transporter ATP-binding protein</fullName>
    </submittedName>
</protein>
<dbReference type="InterPro" id="IPR027417">
    <property type="entry name" value="P-loop_NTPase"/>
</dbReference>
<accession>A0A265NCB2</accession>
<name>A0A265NCB2_9BACI</name>
<dbReference type="GO" id="GO:0016887">
    <property type="term" value="F:ATP hydrolysis activity"/>
    <property type="evidence" value="ECO:0007669"/>
    <property type="project" value="InterPro"/>
</dbReference>
<dbReference type="SMART" id="SM00382">
    <property type="entry name" value="AAA"/>
    <property type="match status" value="1"/>
</dbReference>
<evidence type="ECO:0000259" key="3">
    <source>
        <dbReference type="PROSITE" id="PS50893"/>
    </source>
</evidence>
<dbReference type="AlphaFoldDB" id="A0A265NCB2"/>
<dbReference type="PROSITE" id="PS50893">
    <property type="entry name" value="ABC_TRANSPORTER_2"/>
    <property type="match status" value="1"/>
</dbReference>
<sequence>MLKINNVKKHYGEIQALHEVSLFIPKGSCYGLVGPNGAGKSTLIKILASIIHDYKGEALIDENVLNRGLKEQIGYIPQDICLEEDISAAGNLYFFGRLYGIKGKVLRQRAQEVLQLVGLSERSKDKISTFSGGMKRRLNIGCALMHDPKLIIMDEPTVGIDPQSRRYIFQMIEGLKSKGCTIIYASHYMEEVERLCDHVAFIDKGEIIEKGSVSELLQKFAIPSIFIRGSHINSEVLEQYGSFINKNDGYLLSTQEPLNAMENIIKYCRQNKIDIDRLELVHPRLEDVFFTLTGSSLRE</sequence>
<dbReference type="GO" id="GO:0005524">
    <property type="term" value="F:ATP binding"/>
    <property type="evidence" value="ECO:0007669"/>
    <property type="project" value="UniProtKB-KW"/>
</dbReference>
<evidence type="ECO:0000256" key="1">
    <source>
        <dbReference type="ARBA" id="ARBA00022741"/>
    </source>
</evidence>
<feature type="domain" description="ABC transporter" evidence="3">
    <location>
        <begin position="2"/>
        <end position="229"/>
    </location>
</feature>
<dbReference type="Gene3D" id="3.40.50.300">
    <property type="entry name" value="P-loop containing nucleotide triphosphate hydrolases"/>
    <property type="match status" value="1"/>
</dbReference>
<dbReference type="PROSITE" id="PS00211">
    <property type="entry name" value="ABC_TRANSPORTER_1"/>
    <property type="match status" value="1"/>
</dbReference>
<dbReference type="PANTHER" id="PTHR43582:SF2">
    <property type="entry name" value="LINEARMYCIN RESISTANCE ATP-BINDING PROTEIN LNRL"/>
    <property type="match status" value="1"/>
</dbReference>
<dbReference type="RefSeq" id="WP_094885265.1">
    <property type="nucleotide sequence ID" value="NZ_NPMS01000003.1"/>
</dbReference>
<evidence type="ECO:0000256" key="2">
    <source>
        <dbReference type="ARBA" id="ARBA00022840"/>
    </source>
</evidence>
<dbReference type="SUPFAM" id="SSF52540">
    <property type="entry name" value="P-loop containing nucleoside triphosphate hydrolases"/>
    <property type="match status" value="1"/>
</dbReference>